<dbReference type="InterPro" id="IPR046825">
    <property type="entry name" value="PDH_C"/>
</dbReference>
<dbReference type="InterPro" id="IPR002912">
    <property type="entry name" value="ACT_dom"/>
</dbReference>
<name>A0A0R1XX77_9LACO</name>
<sequence length="362" mass="38779">MRVLINGLGLIGGSIAYALAKFQPGVTVIGLDQNPVNLRQAKQRGIIDEIGLSLTTDAPRADVIILATPVTAVEASIDLLATLPLKSEVIITDTGSTKTAICQAAQQLTDKGITFIGGHPMAGSHKSGVQAANWDLFRSAFYLLVPGANTPETALTTLKELLQVTNAKFLVLAPQQHDHIVALLSHVPHILAASLVNTTHEDFKDCPDMVRLAAGGFRDMTRIASSDPTMWADILTTNKTEILAVLASYEAQLKALEAHIAAGDTPAFFDFFAQAKVTREHIEATKRTGTLPGFFDLHVNIPDKTGSIAAITTKLAQAEINIINIQILETRDDINGVLQLTFSNQHDLQQATELLGQKAVAS</sequence>
<evidence type="ECO:0000256" key="5">
    <source>
        <dbReference type="ARBA" id="ARBA00022498"/>
    </source>
</evidence>
<evidence type="ECO:0000259" key="12">
    <source>
        <dbReference type="PROSITE" id="PS51671"/>
    </source>
</evidence>
<dbReference type="PROSITE" id="PS51671">
    <property type="entry name" value="ACT"/>
    <property type="match status" value="1"/>
</dbReference>
<dbReference type="InterPro" id="IPR008927">
    <property type="entry name" value="6-PGluconate_DH-like_C_sf"/>
</dbReference>
<dbReference type="SUPFAM" id="SSF55021">
    <property type="entry name" value="ACT-like"/>
    <property type="match status" value="1"/>
</dbReference>
<dbReference type="SUPFAM" id="SSF51735">
    <property type="entry name" value="NAD(P)-binding Rossmann-fold domains"/>
    <property type="match status" value="1"/>
</dbReference>
<keyword evidence="9" id="KW-0057">Aromatic amino acid biosynthesis</keyword>
<dbReference type="InterPro" id="IPR045865">
    <property type="entry name" value="ACT-like_dom_sf"/>
</dbReference>
<evidence type="ECO:0000256" key="7">
    <source>
        <dbReference type="ARBA" id="ARBA00023002"/>
    </source>
</evidence>
<comment type="catalytic activity">
    <reaction evidence="10">
        <text>prephenate + NAD(+) = 3-(4-hydroxyphenyl)pyruvate + CO2 + NADH</text>
        <dbReference type="Rhea" id="RHEA:13869"/>
        <dbReference type="ChEBI" id="CHEBI:16526"/>
        <dbReference type="ChEBI" id="CHEBI:29934"/>
        <dbReference type="ChEBI" id="CHEBI:36242"/>
        <dbReference type="ChEBI" id="CHEBI:57540"/>
        <dbReference type="ChEBI" id="CHEBI:57945"/>
        <dbReference type="EC" id="1.3.1.12"/>
    </reaction>
</comment>
<evidence type="ECO:0000256" key="3">
    <source>
        <dbReference type="ARBA" id="ARBA00012068"/>
    </source>
</evidence>
<dbReference type="PATRIC" id="fig|1423734.3.peg.2917"/>
<organism evidence="13 14">
    <name type="scientific">Agrilactobacillus composti DSM 18527 = JCM 14202</name>
    <dbReference type="NCBI Taxonomy" id="1423734"/>
    <lineage>
        <taxon>Bacteria</taxon>
        <taxon>Bacillati</taxon>
        <taxon>Bacillota</taxon>
        <taxon>Bacilli</taxon>
        <taxon>Lactobacillales</taxon>
        <taxon>Lactobacillaceae</taxon>
        <taxon>Agrilactobacillus</taxon>
    </lineage>
</organism>
<dbReference type="InterPro" id="IPR036291">
    <property type="entry name" value="NAD(P)-bd_dom_sf"/>
</dbReference>
<dbReference type="Proteomes" id="UP000051236">
    <property type="component" value="Unassembled WGS sequence"/>
</dbReference>
<evidence type="ECO:0000256" key="8">
    <source>
        <dbReference type="ARBA" id="ARBA00023027"/>
    </source>
</evidence>
<evidence type="ECO:0000256" key="2">
    <source>
        <dbReference type="ARBA" id="ARBA00007964"/>
    </source>
</evidence>
<keyword evidence="6" id="KW-0028">Amino-acid biosynthesis</keyword>
<dbReference type="GO" id="GO:0070403">
    <property type="term" value="F:NAD+ binding"/>
    <property type="evidence" value="ECO:0007669"/>
    <property type="project" value="InterPro"/>
</dbReference>
<keyword evidence="14" id="KW-1185">Reference proteome</keyword>
<dbReference type="CDD" id="cd04909">
    <property type="entry name" value="ACT_PDH-BS"/>
    <property type="match status" value="1"/>
</dbReference>
<accession>A0A0R1XX77</accession>
<proteinExistence type="inferred from homology"/>
<dbReference type="Gene3D" id="1.10.3660.10">
    <property type="entry name" value="6-phosphogluconate dehydrogenase C-terminal like domain"/>
    <property type="match status" value="1"/>
</dbReference>
<keyword evidence="5" id="KW-0827">Tyrosine biosynthesis</keyword>
<dbReference type="Pfam" id="PF02153">
    <property type="entry name" value="PDH_N"/>
    <property type="match status" value="1"/>
</dbReference>
<comment type="similarity">
    <text evidence="2">Belongs to the prephenate/arogenate dehydrogenase family.</text>
</comment>
<dbReference type="eggNOG" id="COG0287">
    <property type="taxonomic scope" value="Bacteria"/>
</dbReference>
<dbReference type="NCBIfam" id="NF005107">
    <property type="entry name" value="PRK06545.1-5"/>
    <property type="match status" value="1"/>
</dbReference>
<feature type="domain" description="ACT" evidence="12">
    <location>
        <begin position="296"/>
        <end position="362"/>
    </location>
</feature>
<evidence type="ECO:0000256" key="1">
    <source>
        <dbReference type="ARBA" id="ARBA00005067"/>
    </source>
</evidence>
<dbReference type="InterPro" id="IPR003099">
    <property type="entry name" value="Prephen_DH"/>
</dbReference>
<dbReference type="FunFam" id="3.40.50.720:FF:000208">
    <property type="entry name" value="Prephenate dehydrogenase"/>
    <property type="match status" value="1"/>
</dbReference>
<dbReference type="Pfam" id="PF20463">
    <property type="entry name" value="PDH_C"/>
    <property type="match status" value="1"/>
</dbReference>
<evidence type="ECO:0000256" key="4">
    <source>
        <dbReference type="ARBA" id="ARBA00016891"/>
    </source>
</evidence>
<protein>
    <recommendedName>
        <fullName evidence="4">Prephenate dehydrogenase</fullName>
        <ecNumber evidence="3">1.3.1.12</ecNumber>
    </recommendedName>
</protein>
<keyword evidence="8" id="KW-0520">NAD</keyword>
<dbReference type="InterPro" id="IPR050812">
    <property type="entry name" value="Preph/Arog_dehydrog"/>
</dbReference>
<dbReference type="GO" id="GO:0004665">
    <property type="term" value="F:prephenate dehydrogenase (NADP+) activity"/>
    <property type="evidence" value="ECO:0007669"/>
    <property type="project" value="InterPro"/>
</dbReference>
<dbReference type="PANTHER" id="PTHR21363">
    <property type="entry name" value="PREPHENATE DEHYDROGENASE"/>
    <property type="match status" value="1"/>
</dbReference>
<reference evidence="13 14" key="1">
    <citation type="journal article" date="2015" name="Genome Announc.">
        <title>Expanding the biotechnology potential of lactobacilli through comparative genomics of 213 strains and associated genera.</title>
        <authorList>
            <person name="Sun Z."/>
            <person name="Harris H.M."/>
            <person name="McCann A."/>
            <person name="Guo C."/>
            <person name="Argimon S."/>
            <person name="Zhang W."/>
            <person name="Yang X."/>
            <person name="Jeffery I.B."/>
            <person name="Cooney J.C."/>
            <person name="Kagawa T.F."/>
            <person name="Liu W."/>
            <person name="Song Y."/>
            <person name="Salvetti E."/>
            <person name="Wrobel A."/>
            <person name="Rasinkangas P."/>
            <person name="Parkhill J."/>
            <person name="Rea M.C."/>
            <person name="O'Sullivan O."/>
            <person name="Ritari J."/>
            <person name="Douillard F.P."/>
            <person name="Paul Ross R."/>
            <person name="Yang R."/>
            <person name="Briner A.E."/>
            <person name="Felis G.E."/>
            <person name="de Vos W.M."/>
            <person name="Barrangou R."/>
            <person name="Klaenhammer T.R."/>
            <person name="Caufield P.W."/>
            <person name="Cui Y."/>
            <person name="Zhang H."/>
            <person name="O'Toole P.W."/>
        </authorList>
    </citation>
    <scope>NUCLEOTIDE SEQUENCE [LARGE SCALE GENOMIC DNA]</scope>
    <source>
        <strain evidence="13 14">DSM 18527</strain>
    </source>
</reference>
<keyword evidence="7" id="KW-0560">Oxidoreductase</keyword>
<evidence type="ECO:0000313" key="13">
    <source>
        <dbReference type="EMBL" id="KRM33300.1"/>
    </source>
</evidence>
<dbReference type="EC" id="1.3.1.12" evidence="3"/>
<dbReference type="FunFam" id="1.10.3660.10:FF:000003">
    <property type="entry name" value="Prephenate dehydrogenase"/>
    <property type="match status" value="1"/>
</dbReference>
<dbReference type="STRING" id="1423734.FC83_GL002867"/>
<evidence type="ECO:0000256" key="6">
    <source>
        <dbReference type="ARBA" id="ARBA00022605"/>
    </source>
</evidence>
<dbReference type="PROSITE" id="PS51176">
    <property type="entry name" value="PDH_ADH"/>
    <property type="match status" value="1"/>
</dbReference>
<dbReference type="GO" id="GO:0008977">
    <property type="term" value="F:prephenate dehydrogenase (NAD+) activity"/>
    <property type="evidence" value="ECO:0007669"/>
    <property type="project" value="UniProtKB-EC"/>
</dbReference>
<comment type="caution">
    <text evidence="13">The sequence shown here is derived from an EMBL/GenBank/DDBJ whole genome shotgun (WGS) entry which is preliminary data.</text>
</comment>
<gene>
    <name evidence="13" type="ORF">FC83_GL002867</name>
</gene>
<dbReference type="GO" id="GO:0006571">
    <property type="term" value="P:tyrosine biosynthetic process"/>
    <property type="evidence" value="ECO:0007669"/>
    <property type="project" value="UniProtKB-UniPathway"/>
</dbReference>
<dbReference type="RefSeq" id="WP_057002631.1">
    <property type="nucleotide sequence ID" value="NZ_AZGA01000054.1"/>
</dbReference>
<dbReference type="AlphaFoldDB" id="A0A0R1XX77"/>
<comment type="pathway">
    <text evidence="1">Amino-acid biosynthesis; L-tyrosine biosynthesis; (4-hydroxyphenyl)pyruvate from prephenate (NAD(+) route): step 1/1.</text>
</comment>
<dbReference type="Gene3D" id="3.30.70.260">
    <property type="match status" value="1"/>
</dbReference>
<dbReference type="InterPro" id="IPR046826">
    <property type="entry name" value="PDH_N"/>
</dbReference>
<dbReference type="SUPFAM" id="SSF48179">
    <property type="entry name" value="6-phosphogluconate dehydrogenase C-terminal domain-like"/>
    <property type="match status" value="1"/>
</dbReference>
<evidence type="ECO:0000256" key="10">
    <source>
        <dbReference type="ARBA" id="ARBA00049260"/>
    </source>
</evidence>
<dbReference type="Gene3D" id="3.40.50.720">
    <property type="entry name" value="NAD(P)-binding Rossmann-like Domain"/>
    <property type="match status" value="1"/>
</dbReference>
<dbReference type="EMBL" id="AZGA01000054">
    <property type="protein sequence ID" value="KRM33300.1"/>
    <property type="molecule type" value="Genomic_DNA"/>
</dbReference>
<evidence type="ECO:0000313" key="14">
    <source>
        <dbReference type="Proteomes" id="UP000051236"/>
    </source>
</evidence>
<feature type="domain" description="Prephenate/arogenate dehydrogenase" evidence="11">
    <location>
        <begin position="1"/>
        <end position="290"/>
    </location>
</feature>
<evidence type="ECO:0000259" key="11">
    <source>
        <dbReference type="PROSITE" id="PS51176"/>
    </source>
</evidence>
<dbReference type="UniPathway" id="UPA00122">
    <property type="reaction ID" value="UER00961"/>
</dbReference>
<evidence type="ECO:0000256" key="9">
    <source>
        <dbReference type="ARBA" id="ARBA00023141"/>
    </source>
</evidence>
<dbReference type="PANTHER" id="PTHR21363:SF0">
    <property type="entry name" value="PREPHENATE DEHYDROGENASE [NADP(+)]"/>
    <property type="match status" value="1"/>
</dbReference>